<dbReference type="AlphaFoldDB" id="B8C0W1"/>
<dbReference type="RefSeq" id="XP_002289597.1">
    <property type="nucleotide sequence ID" value="XM_002289561.1"/>
</dbReference>
<protein>
    <submittedName>
        <fullName evidence="2">Uncharacterized protein</fullName>
    </submittedName>
</protein>
<dbReference type="KEGG" id="tps:THAPSDRAFT_4084"/>
<name>B8C0W1_THAPS</name>
<gene>
    <name evidence="2" type="ORF">THAPSDRAFT_4084</name>
</gene>
<organism evidence="2 3">
    <name type="scientific">Thalassiosira pseudonana</name>
    <name type="common">Marine diatom</name>
    <name type="synonym">Cyclotella nana</name>
    <dbReference type="NCBI Taxonomy" id="35128"/>
    <lineage>
        <taxon>Eukaryota</taxon>
        <taxon>Sar</taxon>
        <taxon>Stramenopiles</taxon>
        <taxon>Ochrophyta</taxon>
        <taxon>Bacillariophyta</taxon>
        <taxon>Coscinodiscophyceae</taxon>
        <taxon>Thalassiosirophycidae</taxon>
        <taxon>Thalassiosirales</taxon>
        <taxon>Thalassiosiraceae</taxon>
        <taxon>Thalassiosira</taxon>
    </lineage>
</organism>
<accession>B8C0W1</accession>
<proteinExistence type="predicted"/>
<reference evidence="2 3" key="1">
    <citation type="journal article" date="2004" name="Science">
        <title>The genome of the diatom Thalassiosira pseudonana: ecology, evolution, and metabolism.</title>
        <authorList>
            <person name="Armbrust E.V."/>
            <person name="Berges J.A."/>
            <person name="Bowler C."/>
            <person name="Green B.R."/>
            <person name="Martinez D."/>
            <person name="Putnam N.H."/>
            <person name="Zhou S."/>
            <person name="Allen A.E."/>
            <person name="Apt K.E."/>
            <person name="Bechner M."/>
            <person name="Brzezinski M.A."/>
            <person name="Chaal B.K."/>
            <person name="Chiovitti A."/>
            <person name="Davis A.K."/>
            <person name="Demarest M.S."/>
            <person name="Detter J.C."/>
            <person name="Glavina T."/>
            <person name="Goodstein D."/>
            <person name="Hadi M.Z."/>
            <person name="Hellsten U."/>
            <person name="Hildebrand M."/>
            <person name="Jenkins B.D."/>
            <person name="Jurka J."/>
            <person name="Kapitonov V.V."/>
            <person name="Kroger N."/>
            <person name="Lau W.W."/>
            <person name="Lane T.W."/>
            <person name="Larimer F.W."/>
            <person name="Lippmeier J.C."/>
            <person name="Lucas S."/>
            <person name="Medina M."/>
            <person name="Montsant A."/>
            <person name="Obornik M."/>
            <person name="Parker M.S."/>
            <person name="Palenik B."/>
            <person name="Pazour G.J."/>
            <person name="Richardson P.M."/>
            <person name="Rynearson T.A."/>
            <person name="Saito M.A."/>
            <person name="Schwartz D.C."/>
            <person name="Thamatrakoln K."/>
            <person name="Valentin K."/>
            <person name="Vardi A."/>
            <person name="Wilkerson F.P."/>
            <person name="Rokhsar D.S."/>
        </authorList>
    </citation>
    <scope>NUCLEOTIDE SEQUENCE [LARGE SCALE GENOMIC DNA]</scope>
    <source>
        <strain evidence="2 3">CCMP1335</strain>
    </source>
</reference>
<feature type="compositionally biased region" description="Low complexity" evidence="1">
    <location>
        <begin position="17"/>
        <end position="34"/>
    </location>
</feature>
<dbReference type="PaxDb" id="35128-Thaps4084"/>
<feature type="region of interest" description="Disordered" evidence="1">
    <location>
        <begin position="1"/>
        <end position="49"/>
    </location>
</feature>
<dbReference type="HOGENOM" id="CLU_1063491_0_0_1"/>
<dbReference type="Proteomes" id="UP000001449">
    <property type="component" value="Chromosome 4"/>
</dbReference>
<evidence type="ECO:0000313" key="2">
    <source>
        <dbReference type="EMBL" id="EED93134.1"/>
    </source>
</evidence>
<dbReference type="EMBL" id="CM000641">
    <property type="protein sequence ID" value="EED93134.1"/>
    <property type="molecule type" value="Genomic_DNA"/>
</dbReference>
<dbReference type="InParanoid" id="B8C0W1"/>
<dbReference type="GeneID" id="7442036"/>
<dbReference type="Gene3D" id="3.90.70.80">
    <property type="match status" value="1"/>
</dbReference>
<dbReference type="CDD" id="cd22744">
    <property type="entry name" value="OTU"/>
    <property type="match status" value="1"/>
</dbReference>
<reference evidence="2 3" key="2">
    <citation type="journal article" date="2008" name="Nature">
        <title>The Phaeodactylum genome reveals the evolutionary history of diatom genomes.</title>
        <authorList>
            <person name="Bowler C."/>
            <person name="Allen A.E."/>
            <person name="Badger J.H."/>
            <person name="Grimwood J."/>
            <person name="Jabbari K."/>
            <person name="Kuo A."/>
            <person name="Maheswari U."/>
            <person name="Martens C."/>
            <person name="Maumus F."/>
            <person name="Otillar R.P."/>
            <person name="Rayko E."/>
            <person name="Salamov A."/>
            <person name="Vandepoele K."/>
            <person name="Beszteri B."/>
            <person name="Gruber A."/>
            <person name="Heijde M."/>
            <person name="Katinka M."/>
            <person name="Mock T."/>
            <person name="Valentin K."/>
            <person name="Verret F."/>
            <person name="Berges J.A."/>
            <person name="Brownlee C."/>
            <person name="Cadoret J.P."/>
            <person name="Chiovitti A."/>
            <person name="Choi C.J."/>
            <person name="Coesel S."/>
            <person name="De Martino A."/>
            <person name="Detter J.C."/>
            <person name="Durkin C."/>
            <person name="Falciatore A."/>
            <person name="Fournet J."/>
            <person name="Haruta M."/>
            <person name="Huysman M.J."/>
            <person name="Jenkins B.D."/>
            <person name="Jiroutova K."/>
            <person name="Jorgensen R.E."/>
            <person name="Joubert Y."/>
            <person name="Kaplan A."/>
            <person name="Kroger N."/>
            <person name="Kroth P.G."/>
            <person name="La Roche J."/>
            <person name="Lindquist E."/>
            <person name="Lommer M."/>
            <person name="Martin-Jezequel V."/>
            <person name="Lopez P.J."/>
            <person name="Lucas S."/>
            <person name="Mangogna M."/>
            <person name="McGinnis K."/>
            <person name="Medlin L.K."/>
            <person name="Montsant A."/>
            <person name="Oudot-Le Secq M.P."/>
            <person name="Napoli C."/>
            <person name="Obornik M."/>
            <person name="Parker M.S."/>
            <person name="Petit J.L."/>
            <person name="Porcel B.M."/>
            <person name="Poulsen N."/>
            <person name="Robison M."/>
            <person name="Rychlewski L."/>
            <person name="Rynearson T.A."/>
            <person name="Schmutz J."/>
            <person name="Shapiro H."/>
            <person name="Siaut M."/>
            <person name="Stanley M."/>
            <person name="Sussman M.R."/>
            <person name="Taylor A.R."/>
            <person name="Vardi A."/>
            <person name="von Dassow P."/>
            <person name="Vyverman W."/>
            <person name="Willis A."/>
            <person name="Wyrwicz L.S."/>
            <person name="Rokhsar D.S."/>
            <person name="Weissenbach J."/>
            <person name="Armbrust E.V."/>
            <person name="Green B.R."/>
            <person name="Van de Peer Y."/>
            <person name="Grigoriev I.V."/>
        </authorList>
    </citation>
    <scope>NUCLEOTIDE SEQUENCE [LARGE SCALE GENOMIC DNA]</scope>
    <source>
        <strain evidence="2 3">CCMP1335</strain>
    </source>
</reference>
<evidence type="ECO:0000313" key="3">
    <source>
        <dbReference type="Proteomes" id="UP000001449"/>
    </source>
</evidence>
<keyword evidence="3" id="KW-1185">Reference proteome</keyword>
<sequence>MSCMNPTKKHDHIVSLSSSSSSSSSPSSSQQPPSAEIEHDRNMATAVDVGTTPRLRREDLISTPSLEMVTVYFIHLQVHSRHKIGCTLQILFVETYGIWGGPVELTVASLFRRRIETYKLDGDAFERTSTHGNNEAIDPTILLLFSNSHYDCLVERHSYEWRRKQASEALTIRKLPSSLPTSNLLDDIEQATINAYNDASTPTDSILSMFAIIVFELWEQSLVIIPDGFYDDDVDVGRLSVDFRHGDGHKFVYSVDSKLRSL</sequence>
<evidence type="ECO:0000256" key="1">
    <source>
        <dbReference type="SAM" id="MobiDB-lite"/>
    </source>
</evidence>